<feature type="region of interest" description="Disordered" evidence="1">
    <location>
        <begin position="417"/>
        <end position="441"/>
    </location>
</feature>
<evidence type="ECO:0000256" key="2">
    <source>
        <dbReference type="SAM" id="Phobius"/>
    </source>
</evidence>
<accession>A0A3N1CPI0</accession>
<evidence type="ECO:0000256" key="1">
    <source>
        <dbReference type="SAM" id="MobiDB-lite"/>
    </source>
</evidence>
<dbReference type="PROSITE" id="PS51832">
    <property type="entry name" value="HD_GYP"/>
    <property type="match status" value="1"/>
</dbReference>
<keyword evidence="2" id="KW-0472">Membrane</keyword>
<feature type="transmembrane region" description="Helical" evidence="2">
    <location>
        <begin position="101"/>
        <end position="121"/>
    </location>
</feature>
<dbReference type="EMBL" id="RJKE01000001">
    <property type="protein sequence ID" value="ROO83183.1"/>
    <property type="molecule type" value="Genomic_DNA"/>
</dbReference>
<dbReference type="InterPro" id="IPR037522">
    <property type="entry name" value="HD_GYP_dom"/>
</dbReference>
<dbReference type="SMART" id="SM00471">
    <property type="entry name" value="HDc"/>
    <property type="match status" value="1"/>
</dbReference>
<feature type="transmembrane region" description="Helical" evidence="2">
    <location>
        <begin position="6"/>
        <end position="26"/>
    </location>
</feature>
<name>A0A3N1CPI0_9ACTN</name>
<organism evidence="4 5">
    <name type="scientific">Actinocorallia herbida</name>
    <dbReference type="NCBI Taxonomy" id="58109"/>
    <lineage>
        <taxon>Bacteria</taxon>
        <taxon>Bacillati</taxon>
        <taxon>Actinomycetota</taxon>
        <taxon>Actinomycetes</taxon>
        <taxon>Streptosporangiales</taxon>
        <taxon>Thermomonosporaceae</taxon>
        <taxon>Actinocorallia</taxon>
    </lineage>
</organism>
<gene>
    <name evidence="4" type="ORF">EDD29_0677</name>
</gene>
<evidence type="ECO:0000313" key="5">
    <source>
        <dbReference type="Proteomes" id="UP000272400"/>
    </source>
</evidence>
<dbReference type="OrthoDB" id="9802066at2"/>
<reference evidence="4 5" key="1">
    <citation type="submission" date="2018-11" db="EMBL/GenBank/DDBJ databases">
        <title>Sequencing the genomes of 1000 actinobacteria strains.</title>
        <authorList>
            <person name="Klenk H.-P."/>
        </authorList>
    </citation>
    <scope>NUCLEOTIDE SEQUENCE [LARGE SCALE GENOMIC DNA]</scope>
    <source>
        <strain evidence="4 5">DSM 44254</strain>
    </source>
</reference>
<dbReference type="InterPro" id="IPR003607">
    <property type="entry name" value="HD/PDEase_dom"/>
</dbReference>
<feature type="transmembrane region" description="Helical" evidence="2">
    <location>
        <begin position="133"/>
        <end position="158"/>
    </location>
</feature>
<dbReference type="Pfam" id="PF13487">
    <property type="entry name" value="HD_5"/>
    <property type="match status" value="1"/>
</dbReference>
<sequence length="441" mass="47044">MPVAGLPLAAWTYVGTVVALAATLVATASYTDVRWTTLAAMAVLFLICDSVPALLSLERARVSLSFSACLASVVLLGPAGAGLVGACALFTWQRAALVKRVYNGAQFALCGFVAGFVFDALSPGPDTETADQILPFAVSLLVYVTCNLTLVWGILLLTKSATVRELRAETRLLAPGLLGYGSFGLLIAELYTTIGAFAAVLVLLPLLVARWAFAQALAQQRAHEATLATLCQAVETKDYYTRGHSERVSRGSVMIAEEIGMSRARVDAIRFAGMLHDVGKLGVPTKVLQKEGPLSEEEFAAIQLHPMRGLEIISEIGFLDEALAGIMHHHEKLNGRGYPNGLAGDEIPEFARIIGVADAFDAMTSTRSYRPAKSLADGVAELERCSGVDFDPEMVTAFLRALDKAGWVSPDQIVPPAEAQTTRQDHDDPSTPIQVSGEGAW</sequence>
<dbReference type="PANTHER" id="PTHR43155:SF2">
    <property type="entry name" value="CYCLIC DI-GMP PHOSPHODIESTERASE PA4108"/>
    <property type="match status" value="1"/>
</dbReference>
<proteinExistence type="predicted"/>
<dbReference type="PANTHER" id="PTHR43155">
    <property type="entry name" value="CYCLIC DI-GMP PHOSPHODIESTERASE PA4108-RELATED"/>
    <property type="match status" value="1"/>
</dbReference>
<protein>
    <submittedName>
        <fullName evidence="4">HD domain-containing protein</fullName>
    </submittedName>
</protein>
<feature type="transmembrane region" description="Helical" evidence="2">
    <location>
        <begin position="63"/>
        <end position="89"/>
    </location>
</feature>
<dbReference type="SUPFAM" id="SSF109604">
    <property type="entry name" value="HD-domain/PDEase-like"/>
    <property type="match status" value="1"/>
</dbReference>
<evidence type="ECO:0000313" key="4">
    <source>
        <dbReference type="EMBL" id="ROO83183.1"/>
    </source>
</evidence>
<dbReference type="AlphaFoldDB" id="A0A3N1CPI0"/>
<dbReference type="Proteomes" id="UP000272400">
    <property type="component" value="Unassembled WGS sequence"/>
</dbReference>
<keyword evidence="2" id="KW-1133">Transmembrane helix</keyword>
<feature type="domain" description="HD-GYP" evidence="3">
    <location>
        <begin position="219"/>
        <end position="414"/>
    </location>
</feature>
<dbReference type="CDD" id="cd00077">
    <property type="entry name" value="HDc"/>
    <property type="match status" value="1"/>
</dbReference>
<keyword evidence="2" id="KW-0812">Transmembrane</keyword>
<dbReference type="RefSeq" id="WP_123662138.1">
    <property type="nucleotide sequence ID" value="NZ_RJKE01000001.1"/>
</dbReference>
<feature type="transmembrane region" description="Helical" evidence="2">
    <location>
        <begin position="38"/>
        <end position="57"/>
    </location>
</feature>
<evidence type="ECO:0000259" key="3">
    <source>
        <dbReference type="PROSITE" id="PS51832"/>
    </source>
</evidence>
<comment type="caution">
    <text evidence="4">The sequence shown here is derived from an EMBL/GenBank/DDBJ whole genome shotgun (WGS) entry which is preliminary data.</text>
</comment>
<feature type="transmembrane region" description="Helical" evidence="2">
    <location>
        <begin position="170"/>
        <end position="188"/>
    </location>
</feature>
<dbReference type="Gene3D" id="1.10.3210.10">
    <property type="entry name" value="Hypothetical protein af1432"/>
    <property type="match status" value="1"/>
</dbReference>
<keyword evidence="5" id="KW-1185">Reference proteome</keyword>